<evidence type="ECO:0000313" key="5">
    <source>
        <dbReference type="Proteomes" id="UP001281410"/>
    </source>
</evidence>
<sequence>MKSLKFYMLEMAKRWKGCLKTKECDFYEAKVTCHSHWRTIEMIRSRLSPQQLKTFEEMCFGHFLRVHNLQFSGQLCHHLLLREVDIKGASAHEMWFLIGSDLIRFSKVEFGLVTGLKFGKNKESLHQISKRLGERIRLTHFNGAKKIFVENLEAYYNGYVPKDEKDDEILKLALLLFLEVTLLGKDKRTQIDYFCMQLVDDLYAFDEFPWGSFIFARTIHSLSNCCKGRADRFKEKREKNPKHKEERYNIYGFIFAFQIWAFEAIFSLMAKKHAVRVSKDIPRILSWEASTTPNYEDLRKEIFAKKTVPTMRFLNPTDEERQQPYFTDLLDEDVPLPAELEPDDLYETAYETDAAGEDNDGGDDCEATQTDETAEVGDGGDVVAQETALVFRKSPHKIRQQSCFAATATSYAVCLLVNSVTTITINYMVFHTINNFKYMQSDSFVKKVDELSSEIKNLRSEMITKQEISSQLKSFQDKMTLEMQSQFASFKDLIIRTSSIKEQLVEAAHMEDDQGAKEGEYIVRDHPVEIGSDAGSHDPDGSVVQLDKQPKGMIKAPRNRKRSADTSSPFTDSTIRKQKK</sequence>
<evidence type="ECO:0000259" key="3">
    <source>
        <dbReference type="Pfam" id="PF09331"/>
    </source>
</evidence>
<dbReference type="Pfam" id="PF09331">
    <property type="entry name" value="DUF1985"/>
    <property type="match status" value="1"/>
</dbReference>
<dbReference type="InterPro" id="IPR015410">
    <property type="entry name" value="DUF1985"/>
</dbReference>
<keyword evidence="1" id="KW-0175">Coiled coil</keyword>
<feature type="coiled-coil region" evidence="1">
    <location>
        <begin position="441"/>
        <end position="468"/>
    </location>
</feature>
<dbReference type="PANTHER" id="PTHR48449">
    <property type="entry name" value="DUF1985 DOMAIN-CONTAINING PROTEIN"/>
    <property type="match status" value="1"/>
</dbReference>
<dbReference type="PANTHER" id="PTHR48449:SF1">
    <property type="entry name" value="DUF1985 DOMAIN-CONTAINING PROTEIN"/>
    <property type="match status" value="1"/>
</dbReference>
<feature type="region of interest" description="Disordered" evidence="2">
    <location>
        <begin position="529"/>
        <end position="580"/>
    </location>
</feature>
<feature type="domain" description="DUF1985" evidence="3">
    <location>
        <begin position="86"/>
        <end position="220"/>
    </location>
</feature>
<gene>
    <name evidence="4" type="ORF">Dsin_020380</name>
</gene>
<proteinExistence type="predicted"/>
<evidence type="ECO:0000313" key="4">
    <source>
        <dbReference type="EMBL" id="KAK3206334.1"/>
    </source>
</evidence>
<evidence type="ECO:0000256" key="1">
    <source>
        <dbReference type="SAM" id="Coils"/>
    </source>
</evidence>
<comment type="caution">
    <text evidence="4">The sequence shown here is derived from an EMBL/GenBank/DDBJ whole genome shotgun (WGS) entry which is preliminary data.</text>
</comment>
<protein>
    <recommendedName>
        <fullName evidence="3">DUF1985 domain-containing protein</fullName>
    </recommendedName>
</protein>
<dbReference type="Proteomes" id="UP001281410">
    <property type="component" value="Unassembled WGS sequence"/>
</dbReference>
<accession>A0AAE0A9S1</accession>
<keyword evidence="5" id="KW-1185">Reference proteome</keyword>
<evidence type="ECO:0000256" key="2">
    <source>
        <dbReference type="SAM" id="MobiDB-lite"/>
    </source>
</evidence>
<organism evidence="4 5">
    <name type="scientific">Dipteronia sinensis</name>
    <dbReference type="NCBI Taxonomy" id="43782"/>
    <lineage>
        <taxon>Eukaryota</taxon>
        <taxon>Viridiplantae</taxon>
        <taxon>Streptophyta</taxon>
        <taxon>Embryophyta</taxon>
        <taxon>Tracheophyta</taxon>
        <taxon>Spermatophyta</taxon>
        <taxon>Magnoliopsida</taxon>
        <taxon>eudicotyledons</taxon>
        <taxon>Gunneridae</taxon>
        <taxon>Pentapetalae</taxon>
        <taxon>rosids</taxon>
        <taxon>malvids</taxon>
        <taxon>Sapindales</taxon>
        <taxon>Sapindaceae</taxon>
        <taxon>Hippocastanoideae</taxon>
        <taxon>Acereae</taxon>
        <taxon>Dipteronia</taxon>
    </lineage>
</organism>
<name>A0AAE0A9S1_9ROSI</name>
<reference evidence="4" key="1">
    <citation type="journal article" date="2023" name="Plant J.">
        <title>Genome sequences and population genomics provide insights into the demographic history, inbreeding, and mutation load of two 'living fossil' tree species of Dipteronia.</title>
        <authorList>
            <person name="Feng Y."/>
            <person name="Comes H.P."/>
            <person name="Chen J."/>
            <person name="Zhu S."/>
            <person name="Lu R."/>
            <person name="Zhang X."/>
            <person name="Li P."/>
            <person name="Qiu J."/>
            <person name="Olsen K.M."/>
            <person name="Qiu Y."/>
        </authorList>
    </citation>
    <scope>NUCLEOTIDE SEQUENCE</scope>
    <source>
        <strain evidence="4">NBL</strain>
    </source>
</reference>
<dbReference type="EMBL" id="JANJYJ010000006">
    <property type="protein sequence ID" value="KAK3206334.1"/>
    <property type="molecule type" value="Genomic_DNA"/>
</dbReference>
<dbReference type="AlphaFoldDB" id="A0AAE0A9S1"/>